<proteinExistence type="predicted"/>
<dbReference type="RefSeq" id="WP_377327712.1">
    <property type="nucleotide sequence ID" value="NZ_JBHUMZ010000013.1"/>
</dbReference>
<dbReference type="InterPro" id="IPR030910">
    <property type="entry name" value="SLAP_dom"/>
</dbReference>
<protein>
    <submittedName>
        <fullName evidence="1">SLAP domain-containing protein</fullName>
    </submittedName>
</protein>
<sequence length="122" mass="14387">MQQLQFEEKWDKTISDQDRRKIEEVFEETKNHDDFEFEPVTLWQANNHKDELLVTALLHNRSDKTVSFNDVHITYKTLDAPIAERDFNIPRLQIPPTTSMPWTFIFPDSKVDDPTLGVLNIT</sequence>
<name>A0ABW5Q8F2_9BACI</name>
<keyword evidence="2" id="KW-1185">Reference proteome</keyword>
<comment type="caution">
    <text evidence="1">The sequence shown here is derived from an EMBL/GenBank/DDBJ whole genome shotgun (WGS) entry which is preliminary data.</text>
</comment>
<dbReference type="EMBL" id="JBHUMZ010000013">
    <property type="protein sequence ID" value="MFD2638121.1"/>
    <property type="molecule type" value="Genomic_DNA"/>
</dbReference>
<dbReference type="NCBIfam" id="TIGR04398">
    <property type="entry name" value="SLAP_DUP"/>
    <property type="match status" value="1"/>
</dbReference>
<reference evidence="2" key="1">
    <citation type="journal article" date="2019" name="Int. J. Syst. Evol. Microbiol.">
        <title>The Global Catalogue of Microorganisms (GCM) 10K type strain sequencing project: providing services to taxonomists for standard genome sequencing and annotation.</title>
        <authorList>
            <consortium name="The Broad Institute Genomics Platform"/>
            <consortium name="The Broad Institute Genome Sequencing Center for Infectious Disease"/>
            <person name="Wu L."/>
            <person name="Ma J."/>
        </authorList>
    </citation>
    <scope>NUCLEOTIDE SEQUENCE [LARGE SCALE GENOMIC DNA]</scope>
    <source>
        <strain evidence="2">TISTR 1571</strain>
    </source>
</reference>
<evidence type="ECO:0000313" key="2">
    <source>
        <dbReference type="Proteomes" id="UP001597452"/>
    </source>
</evidence>
<gene>
    <name evidence="1" type="ORF">ACFSW4_04470</name>
</gene>
<accession>A0ABW5Q8F2</accession>
<organism evidence="1 2">
    <name type="scientific">Piscibacillus salipiscarius</name>
    <dbReference type="NCBI Taxonomy" id="299480"/>
    <lineage>
        <taxon>Bacteria</taxon>
        <taxon>Bacillati</taxon>
        <taxon>Bacillota</taxon>
        <taxon>Bacilli</taxon>
        <taxon>Bacillales</taxon>
        <taxon>Bacillaceae</taxon>
        <taxon>Piscibacillus</taxon>
    </lineage>
</organism>
<evidence type="ECO:0000313" key="1">
    <source>
        <dbReference type="EMBL" id="MFD2638121.1"/>
    </source>
</evidence>
<dbReference type="Proteomes" id="UP001597452">
    <property type="component" value="Unassembled WGS sequence"/>
</dbReference>